<evidence type="ECO:0000256" key="1">
    <source>
        <dbReference type="ARBA" id="ARBA00023016"/>
    </source>
</evidence>
<organism evidence="6 7">
    <name type="scientific">Paramagnetospirillum magnetotacticum MS-1</name>
    <dbReference type="NCBI Taxonomy" id="272627"/>
    <lineage>
        <taxon>Bacteria</taxon>
        <taxon>Pseudomonadati</taxon>
        <taxon>Pseudomonadota</taxon>
        <taxon>Alphaproteobacteria</taxon>
        <taxon>Rhodospirillales</taxon>
        <taxon>Magnetospirillaceae</taxon>
        <taxon>Paramagnetospirillum</taxon>
    </lineage>
</organism>
<protein>
    <submittedName>
        <fullName evidence="6">Small heat shock protein</fullName>
    </submittedName>
</protein>
<keyword evidence="7" id="KW-1185">Reference proteome</keyword>
<dbReference type="RefSeq" id="WP_009869596.1">
    <property type="nucleotide sequence ID" value="NZ_JXSL01000022.1"/>
</dbReference>
<feature type="region of interest" description="Disordered" evidence="4">
    <location>
        <begin position="140"/>
        <end position="166"/>
    </location>
</feature>
<dbReference type="Pfam" id="PF00011">
    <property type="entry name" value="HSP20"/>
    <property type="match status" value="1"/>
</dbReference>
<dbReference type="Gene3D" id="2.60.40.790">
    <property type="match status" value="1"/>
</dbReference>
<dbReference type="PANTHER" id="PTHR47062:SF1">
    <property type="entry name" value="SMALL HEAT SHOCK PROTEIN IBPA"/>
    <property type="match status" value="1"/>
</dbReference>
<dbReference type="SUPFAM" id="SSF49764">
    <property type="entry name" value="HSP20-like chaperones"/>
    <property type="match status" value="1"/>
</dbReference>
<gene>
    <name evidence="6" type="ORF">CCC_03928</name>
</gene>
<evidence type="ECO:0000313" key="6">
    <source>
        <dbReference type="EMBL" id="KIL99756.1"/>
    </source>
</evidence>
<comment type="similarity">
    <text evidence="2 3">Belongs to the small heat shock protein (HSP20) family.</text>
</comment>
<dbReference type="InterPro" id="IPR037913">
    <property type="entry name" value="ACD_IbpA/B"/>
</dbReference>
<sequence length="166" mass="18358">MSRLSAFNSPLLLGFDHFDRLLDRMSKASPEGYPPYNIEQMSENGLRITLAVAGFSWDDLSVALEDNQLVIRGRQSEDDGNRLFIHRGIASRQFQRAFLLADGMEVMGASLDNGLLHVDLIRRVPEPKVRTIPIGRAGEAPHTITVSADEASPASSRARSGQKREV</sequence>
<dbReference type="Proteomes" id="UP000031971">
    <property type="component" value="Unassembled WGS sequence"/>
</dbReference>
<evidence type="ECO:0000256" key="4">
    <source>
        <dbReference type="SAM" id="MobiDB-lite"/>
    </source>
</evidence>
<dbReference type="InterPro" id="IPR008978">
    <property type="entry name" value="HSP20-like_chaperone"/>
</dbReference>
<dbReference type="InterPro" id="IPR002068">
    <property type="entry name" value="A-crystallin/Hsp20_dom"/>
</dbReference>
<accession>A0A0C2V3V9</accession>
<evidence type="ECO:0000256" key="3">
    <source>
        <dbReference type="RuleBase" id="RU003616"/>
    </source>
</evidence>
<evidence type="ECO:0000313" key="7">
    <source>
        <dbReference type="Proteomes" id="UP000031971"/>
    </source>
</evidence>
<dbReference type="EMBL" id="JXSL01000022">
    <property type="protein sequence ID" value="KIL99756.1"/>
    <property type="molecule type" value="Genomic_DNA"/>
</dbReference>
<dbReference type="AlphaFoldDB" id="A0A0C2V3V9"/>
<name>A0A0C2V3V9_PARME</name>
<keyword evidence="1 6" id="KW-0346">Stress response</keyword>
<dbReference type="PANTHER" id="PTHR47062">
    <property type="match status" value="1"/>
</dbReference>
<evidence type="ECO:0000256" key="2">
    <source>
        <dbReference type="PROSITE-ProRule" id="PRU00285"/>
    </source>
</evidence>
<reference evidence="6 7" key="1">
    <citation type="submission" date="2015-01" db="EMBL/GenBank/DDBJ databases">
        <title>Genome Sequence of Magnetospirillum magnetotacticum Strain MS-1.</title>
        <authorList>
            <person name="Marinov G.K."/>
            <person name="Smalley M.D."/>
            <person name="DeSalvo G."/>
        </authorList>
    </citation>
    <scope>NUCLEOTIDE SEQUENCE [LARGE SCALE GENOMIC DNA]</scope>
    <source>
        <strain evidence="6 7">MS-1</strain>
    </source>
</reference>
<dbReference type="OrthoDB" id="9810618at2"/>
<comment type="caution">
    <text evidence="6">The sequence shown here is derived from an EMBL/GenBank/DDBJ whole genome shotgun (WGS) entry which is preliminary data.</text>
</comment>
<dbReference type="PROSITE" id="PS01031">
    <property type="entry name" value="SHSP"/>
    <property type="match status" value="1"/>
</dbReference>
<feature type="domain" description="SHSP" evidence="5">
    <location>
        <begin position="27"/>
        <end position="137"/>
    </location>
</feature>
<dbReference type="CDD" id="cd06470">
    <property type="entry name" value="ACD_IbpA-B_like"/>
    <property type="match status" value="1"/>
</dbReference>
<proteinExistence type="inferred from homology"/>
<evidence type="ECO:0000259" key="5">
    <source>
        <dbReference type="PROSITE" id="PS01031"/>
    </source>
</evidence>
<dbReference type="STRING" id="272627.CCC_03928"/>